<dbReference type="InterPro" id="IPR043920">
    <property type="entry name" value="DUF5757"/>
</dbReference>
<gene>
    <name evidence="1" type="ORF">MarFTMF_257</name>
</gene>
<accession>A0AA96EPA5</accession>
<reference evidence="1" key="1">
    <citation type="submission" date="2023-07" db="EMBL/GenBank/DDBJ databases">
        <authorList>
            <person name="Xia Y."/>
        </authorList>
    </citation>
    <scope>NUCLEOTIDE SEQUENCE</scope>
    <source>
        <strain evidence="1">F</strain>
    </source>
</reference>
<protein>
    <submittedName>
        <fullName evidence="1">Early transcription factor large subunit</fullName>
    </submittedName>
</protein>
<dbReference type="EMBL" id="OR343188">
    <property type="protein sequence ID" value="WNL49773.1"/>
    <property type="molecule type" value="Genomic_DNA"/>
</dbReference>
<sequence>MASFEFRDYDTLDIVKTKYVLSKRAAIPEYFIFPTDDVLKLRQIIRDEPAKILDIRSVLKGVAAADLEKVYKTQTKRRWSLKQKKTGVALLWLVVNNATSAKGIRFLDVGYFDPESRIKEYKEYVEEERERLAQLVEDYEKSASILAENPQKQERDFRIEREARLSTVNSGETLLQLFDRVQCSKDVPFISIQTAGRNLYKSYARIPPAQSWLSGRGGLEDFGAGDVILMKVLSFASSEFSENNPSQLERLDKFYDEVIWTADSSEQGRQNVLVDVTIREGMTYSDVQKRVTDAFQGEPIVFENTKTSTVKASYYIYDLPYKRAEFVDILLRNPLTNKFFFSNETVTTTLSKSRFYVYFDPMQKRDPADVSIAFLPASSKSTDTKIRIARAKSEGEIQAFNNLFLCILGFYEKELPRVTALYDKFIPSTQRFKEKVKKGAEDEELRNIVNLRRTYPDLFSKKYSKQCTAAVSILSEKEAKDLKRSGQKNRVLEYPKGSGMFFGCKSKKHKDHKYPALRFNVRPFSEKYEFVPCCYTEPSEKPRRHPEGCVERVFGADKKELPENTCGFIPSSLERFFQVVMDTQSPVTILRHSVDVAPDSMLYCIEMARNKEFYGLEQESDRAQHIKVRRQEISEMESFSVGRQELYDFRGTKEIRELVKKTTFFDSLLFIRILEKFYDINIVVFSLGKDRSVSFEIPRHAKSWIAPYFDPRKKTVVLLRVPWRDMPYPSQYEVLFTVPKEQTDGLGKRKKPGEPKSKISIKHKDFTFRDPEFVGKLFTSLYATNRVWSVSIDRKGLETSAIEQKNPKEHPLLRLASSQHIDSFGKTRTLFFDGGISLVVSPICPLDIPEQERFSSSSRVSKVKEFSKQLDIPIVSQELDKEQRTIGVHLETEELGLDLCFAPVVSSPKLEGVPETSSITLSRGESSLQVFRTKRAVASRLVEYGIILSVQLGRFLGKEDFVVDERFDVETARMNPSSLITSEQKLRVPTKSSIEKLLFAVTSAIKNLPFAKMQSEQYKTISDFKILPNTVVFLTEKALNIWVKNYEAQDTTITVRSSSDPDTTLPYFYDREKLLVVQNVKDGRKETAGFIVDRWRKKKSNPGFETTGTFEGAPECNNKVTGNCVSEENSKWSARLE</sequence>
<evidence type="ECO:0000313" key="1">
    <source>
        <dbReference type="EMBL" id="WNL49773.1"/>
    </source>
</evidence>
<name>A0AA96EPA5_9VIRU</name>
<dbReference type="Pfam" id="PF19061">
    <property type="entry name" value="DUF5757"/>
    <property type="match status" value="1"/>
</dbReference>
<organism evidence="1">
    <name type="scientific">Marseillevirus sp</name>
    <dbReference type="NCBI Taxonomy" id="2809551"/>
    <lineage>
        <taxon>Viruses</taxon>
        <taxon>Varidnaviria</taxon>
        <taxon>Bamfordvirae</taxon>
        <taxon>Nucleocytoviricota</taxon>
        <taxon>Megaviricetes</taxon>
        <taxon>Pimascovirales</taxon>
        <taxon>Pimascovirales incertae sedis</taxon>
        <taxon>Marseilleviridae</taxon>
        <taxon>Marseillevirus</taxon>
    </lineage>
</organism>
<proteinExistence type="predicted"/>